<evidence type="ECO:0000313" key="2">
    <source>
        <dbReference type="Proteomes" id="UP000536262"/>
    </source>
</evidence>
<evidence type="ECO:0000313" key="1">
    <source>
        <dbReference type="EMBL" id="MBB6357220.1"/>
    </source>
</evidence>
<dbReference type="Proteomes" id="UP000536262">
    <property type="component" value="Unassembled WGS sequence"/>
</dbReference>
<reference evidence="1 2" key="1">
    <citation type="submission" date="2020-08" db="EMBL/GenBank/DDBJ databases">
        <title>Genomic Encyclopedia of Type Strains, Phase IV (KMG-IV): sequencing the most valuable type-strain genomes for metagenomic binning, comparative biology and taxonomic classification.</title>
        <authorList>
            <person name="Goeker M."/>
        </authorList>
    </citation>
    <scope>NUCLEOTIDE SEQUENCE [LARGE SCALE GENOMIC DNA]</scope>
    <source>
        <strain evidence="1 2">DSM 7051</strain>
    </source>
</reference>
<comment type="caution">
    <text evidence="1">The sequence shown here is derived from an EMBL/GenBank/DDBJ whole genome shotgun (WGS) entry which is preliminary data.</text>
</comment>
<sequence length="108" mass="12190">MSRIGTFTRNDDGFFGNIRTLTLDVKLSILPAEKSDAENAPDHRIFCEGLEVGAAWNRTGEKAGLWLSVAVDDPTFVQPLRARLFEADAEKGTWTLHWDRLSKRDERA</sequence>
<protein>
    <submittedName>
        <fullName evidence="1">Uncharacterized protein (DUF736 family)</fullName>
    </submittedName>
</protein>
<gene>
    <name evidence="1" type="ORF">GGR00_005041</name>
</gene>
<proteinExistence type="predicted"/>
<dbReference type="RefSeq" id="WP_184701887.1">
    <property type="nucleotide sequence ID" value="NZ_BAABEG010000001.1"/>
</dbReference>
<keyword evidence="2" id="KW-1185">Reference proteome</keyword>
<accession>A0A7X0FCK2</accession>
<organism evidence="1 2">
    <name type="scientific">Aminobacter aganoensis</name>
    <dbReference type="NCBI Taxonomy" id="83264"/>
    <lineage>
        <taxon>Bacteria</taxon>
        <taxon>Pseudomonadati</taxon>
        <taxon>Pseudomonadota</taxon>
        <taxon>Alphaproteobacteria</taxon>
        <taxon>Hyphomicrobiales</taxon>
        <taxon>Phyllobacteriaceae</taxon>
        <taxon>Aminobacter</taxon>
    </lineage>
</organism>
<dbReference type="AlphaFoldDB" id="A0A7X0FCK2"/>
<name>A0A7X0FCK2_9HYPH</name>
<dbReference type="EMBL" id="JACHOU010000021">
    <property type="protein sequence ID" value="MBB6357220.1"/>
    <property type="molecule type" value="Genomic_DNA"/>
</dbReference>
<dbReference type="Pfam" id="PF05284">
    <property type="entry name" value="DUF736"/>
    <property type="match status" value="1"/>
</dbReference>
<dbReference type="InterPro" id="IPR007948">
    <property type="entry name" value="DUF736"/>
</dbReference>